<dbReference type="PROSITE" id="PS50297">
    <property type="entry name" value="ANK_REP_REGION"/>
    <property type="match status" value="2"/>
</dbReference>
<feature type="repeat" description="ANK" evidence="2">
    <location>
        <begin position="946"/>
        <end position="978"/>
    </location>
</feature>
<evidence type="ECO:0000259" key="4">
    <source>
        <dbReference type="PROSITE" id="PS50837"/>
    </source>
</evidence>
<proteinExistence type="predicted"/>
<protein>
    <recommendedName>
        <fullName evidence="4">NACHT domain-containing protein</fullName>
    </recommendedName>
</protein>
<keyword evidence="3" id="KW-0812">Transmembrane</keyword>
<dbReference type="PANTHER" id="PTHR10039">
    <property type="entry name" value="AMELOGENIN"/>
    <property type="match status" value="1"/>
</dbReference>
<dbReference type="SUPFAM" id="SSF52540">
    <property type="entry name" value="P-loop containing nucleoside triphosphate hydrolases"/>
    <property type="match status" value="1"/>
</dbReference>
<keyword evidence="3" id="KW-1133">Transmembrane helix</keyword>
<name>A0ABY6UIN9_BIOOC</name>
<evidence type="ECO:0000313" key="5">
    <source>
        <dbReference type="EMBL" id="VUC31100.1"/>
    </source>
</evidence>
<reference evidence="5 6" key="1">
    <citation type="submission" date="2019-06" db="EMBL/GenBank/DDBJ databases">
        <authorList>
            <person name="Broberg M."/>
        </authorList>
    </citation>
    <scope>NUCLEOTIDE SEQUENCE [LARGE SCALE GENOMIC DNA]</scope>
</reference>
<gene>
    <name evidence="5" type="ORF">CLO192961_LOCUS299344</name>
</gene>
<accession>A0ABY6UIN9</accession>
<dbReference type="SUPFAM" id="SSF48403">
    <property type="entry name" value="Ankyrin repeat"/>
    <property type="match status" value="2"/>
</dbReference>
<dbReference type="PROSITE" id="PS50088">
    <property type="entry name" value="ANK_REPEAT"/>
    <property type="match status" value="3"/>
</dbReference>
<keyword evidence="1" id="KW-0677">Repeat</keyword>
<feature type="transmembrane region" description="Helical" evidence="3">
    <location>
        <begin position="1467"/>
        <end position="1486"/>
    </location>
</feature>
<feature type="domain" description="NACHT" evidence="4">
    <location>
        <begin position="304"/>
        <end position="452"/>
    </location>
</feature>
<dbReference type="Pfam" id="PF24883">
    <property type="entry name" value="NPHP3_N"/>
    <property type="match status" value="1"/>
</dbReference>
<dbReference type="Proteomes" id="UP000766486">
    <property type="component" value="Unassembled WGS sequence"/>
</dbReference>
<evidence type="ECO:0000256" key="2">
    <source>
        <dbReference type="PROSITE-ProRule" id="PRU00023"/>
    </source>
</evidence>
<dbReference type="Pfam" id="PF13606">
    <property type="entry name" value="Ank_3"/>
    <property type="match status" value="1"/>
</dbReference>
<comment type="caution">
    <text evidence="5">The sequence shown here is derived from an EMBL/GenBank/DDBJ whole genome shotgun (WGS) entry which is preliminary data.</text>
</comment>
<dbReference type="InterPro" id="IPR027417">
    <property type="entry name" value="P-loop_NTPase"/>
</dbReference>
<dbReference type="Pfam" id="PF12796">
    <property type="entry name" value="Ank_2"/>
    <property type="match status" value="1"/>
</dbReference>
<dbReference type="PANTHER" id="PTHR10039:SF16">
    <property type="entry name" value="GPI INOSITOL-DEACYLASE"/>
    <property type="match status" value="1"/>
</dbReference>
<keyword evidence="6" id="KW-1185">Reference proteome</keyword>
<feature type="repeat" description="ANK" evidence="2">
    <location>
        <begin position="1062"/>
        <end position="1091"/>
    </location>
</feature>
<dbReference type="InterPro" id="IPR002110">
    <property type="entry name" value="Ankyrin_rpt"/>
</dbReference>
<organism evidence="5 6">
    <name type="scientific">Bionectria ochroleuca</name>
    <name type="common">Gliocladium roseum</name>
    <dbReference type="NCBI Taxonomy" id="29856"/>
    <lineage>
        <taxon>Eukaryota</taxon>
        <taxon>Fungi</taxon>
        <taxon>Dikarya</taxon>
        <taxon>Ascomycota</taxon>
        <taxon>Pezizomycotina</taxon>
        <taxon>Sordariomycetes</taxon>
        <taxon>Hypocreomycetidae</taxon>
        <taxon>Hypocreales</taxon>
        <taxon>Bionectriaceae</taxon>
        <taxon>Clonostachys</taxon>
    </lineage>
</organism>
<evidence type="ECO:0000256" key="1">
    <source>
        <dbReference type="ARBA" id="ARBA00022737"/>
    </source>
</evidence>
<keyword evidence="3" id="KW-0472">Membrane</keyword>
<evidence type="ECO:0000256" key="3">
    <source>
        <dbReference type="SAM" id="Phobius"/>
    </source>
</evidence>
<evidence type="ECO:0000313" key="6">
    <source>
        <dbReference type="Proteomes" id="UP000766486"/>
    </source>
</evidence>
<dbReference type="PROSITE" id="PS50837">
    <property type="entry name" value="NACHT"/>
    <property type="match status" value="1"/>
</dbReference>
<dbReference type="Gene3D" id="3.40.50.300">
    <property type="entry name" value="P-loop containing nucleotide triphosphate hydrolases"/>
    <property type="match status" value="1"/>
</dbReference>
<dbReference type="SMART" id="SM00248">
    <property type="entry name" value="ANK"/>
    <property type="match status" value="7"/>
</dbReference>
<dbReference type="InterPro" id="IPR056884">
    <property type="entry name" value="NPHP3-like_N"/>
</dbReference>
<keyword evidence="2" id="KW-0040">ANK repeat</keyword>
<feature type="repeat" description="ANK" evidence="2">
    <location>
        <begin position="776"/>
        <end position="808"/>
    </location>
</feature>
<sequence length="1489" mass="167178">MIPNAASCWQAAFAKLSPDTQKKLDSLRQEQTSGCPSNDIDSIIALSRAKQVENEGKGWIINIGSRKVNVRHAFSKVIDWLDKFKAVGDTAVNFDPVHAALPWAAFRFILQSFIAEREQMGHIITILEETARLVHHGKVFEKIYLETQAKDSFGQELLDHLRHDIVELYVALLDGLSYCCSQLQRHTIHRVSSALLKPDDAKRVLEQLHDRWGKLKEQAQRCDNCLTVQISEDIQRCFPEVYSILGKIFISMQSYERTNMLEKISTVPFTGHHIEIQDRRTPDTGEWILKSSEFQQWQDPGTSSITLLYGIPGAGKTFLTSRVIDYIEEQLSESEGFAYFYCKRDEKDRSQPASVLSSLIRQLASPSQRTQEIHQEIKDLAARVRERALTLGVKMCQEILSRLISSYSNTTIILDALDECDSDERSHFMECLSHLMSQQPNLRIFISSRKEADIIRHFKSNTVIEIQGTDNQNDIECFLKEELARDCRWSSLEADLQYKVTSTLFRMSQGMFQWAALQVQQLRRLKSWNRSFIEDRLGKLPRTLADAYEEIWQMILCQDGMESQLAKRAICWVLCAPRPLFTEELSTAIKINTDDGNELFDFADTLTETDIHNLCHNFLRLETGVWRFCHLSAIEYVETALVDQLQPYQKAAFACIKYVRAKCDSSIPWNDSFNYFAADSWPDLAKQLCERAPEQAANCQPLLQFLGSAHRSSEAYQKWASNWNWRSRNNNADFDFNPFQPSSCALYAVCFFGLTQVLREWCEAGTELDLNACNRHNVSPLGLAAGEGHADVCRLLLDKGANLNGGTPNPLMQACYFSSVSTIPVLIEAGANIHMAYEFPCDYDVRCTLCSQTPIRIADKELRRDPIVTRLLLEYLVDVNWKDSHGCTALDHALMEGHLDKASALEQHGARFGNPNQAIRSAVGGTEAEWIKKCIEAGADVNICDERESALMQAARYSSLAAVDMLIEMGADINQVVEARPGFDLGFGPTALAAVCASGYVDIGVEPAQRLLDKGADPNIHDGKMTPLIQAAWGNDNSIFLEMLLDAGADVNFLVCDGVLSTALVAAVIHGSADKVQVLLTAGADANLGNKTICPLSAAISDSYKKDPNHHGFPDDVPTPDEKFDILILLLEAGADPSFNNGFSNCLCTTARNRHQYMDDLMAGGLAEEHWQLLIDIGADPTLTFNEGPGSALACAAFHGNARFCHFLLDPELGVDPNAQLHGWFGNALLAAVRGADIKRNENVFGTSDGEFDKDKAFLEMLDERYHRHSLFSYGWSNGMLGKKKNQTDDVVRYYLDVVQILLQSGAEVPMPMYRALGPLAFSLQLRENSRCVNGTLGFHVCGRTLTHLFIPEIWVCIIWNVASRAPSRTLFDRKLRCYGLQRSLPPSACIYIKLFSSPRLPGFNYVAIHISPKRCVPLTYNKNSKEFKLFQRFNLPETVSMKDVIGIDRRAFGLRGWIVSLDSKSYLYMIIVGVTVALWLCVISLKLT</sequence>
<dbReference type="InterPro" id="IPR007111">
    <property type="entry name" value="NACHT_NTPase"/>
</dbReference>
<dbReference type="Gene3D" id="1.25.40.20">
    <property type="entry name" value="Ankyrin repeat-containing domain"/>
    <property type="match status" value="3"/>
</dbReference>
<dbReference type="InterPro" id="IPR036770">
    <property type="entry name" value="Ankyrin_rpt-contain_sf"/>
</dbReference>
<dbReference type="EMBL" id="CABFNS010000829">
    <property type="protein sequence ID" value="VUC31100.1"/>
    <property type="molecule type" value="Genomic_DNA"/>
</dbReference>